<dbReference type="SMART" id="SM00448">
    <property type="entry name" value="REC"/>
    <property type="match status" value="1"/>
</dbReference>
<dbReference type="GO" id="GO:0000160">
    <property type="term" value="P:phosphorelay signal transduction system"/>
    <property type="evidence" value="ECO:0007669"/>
    <property type="project" value="InterPro"/>
</dbReference>
<dbReference type="PANTHER" id="PTHR45228">
    <property type="entry name" value="CYCLIC DI-GMP PHOSPHODIESTERASE TM_0186-RELATED"/>
    <property type="match status" value="1"/>
</dbReference>
<dbReference type="PROSITE" id="PS50110">
    <property type="entry name" value="RESPONSE_REGULATORY"/>
    <property type="match status" value="1"/>
</dbReference>
<protein>
    <submittedName>
        <fullName evidence="3">Response regulator</fullName>
    </submittedName>
</protein>
<dbReference type="InterPro" id="IPR001789">
    <property type="entry name" value="Sig_transdc_resp-reg_receiver"/>
</dbReference>
<sequence length="405" mass="43108">MGGKAKILFVDDDPEILAAFRRTLRRRFVVDTALGPIRGLEAVAERGPYAVVVSDLRMPGLDGHEFFTKLKKTCPDTVRIMLTGYADLRAAMAAVNTGHVFRFLAKPCAEEELAEALAAGAALYQQATAERDFLKGALRGIIKVFVDLLALTNPEAHARGLRVRRLVMDMARYLEAPDAWRIDLAVSLSQIGALVMPESLFARLRQTGTLGGDEARLFLRHPAIAADLLDNIPKLQEVAAIIRCQEMPYAATTGGGSGPRGTDIPLGARLLKAALDFDRLLTSGTGRTEALAVMAGREGLYDPRVLELVGLLAGEREGSCRAVVPVSALTPGMVLEEDIPLPDGTCAATAGQMVDAVLLTRLAEAVPQASCRVATPPADEAASSSLADPDLLALLRLVKNAAPSA</sequence>
<gene>
    <name evidence="3" type="ORF">GTA51_14900</name>
</gene>
<dbReference type="PANTHER" id="PTHR45228:SF8">
    <property type="entry name" value="TWO-COMPONENT RESPONSE REGULATOR-RELATED"/>
    <property type="match status" value="1"/>
</dbReference>
<proteinExistence type="predicted"/>
<evidence type="ECO:0000313" key="3">
    <source>
        <dbReference type="EMBL" id="MYL84415.1"/>
    </source>
</evidence>
<dbReference type="RefSeq" id="WP_160962424.1">
    <property type="nucleotide sequence ID" value="NZ_WVUD01000031.1"/>
</dbReference>
<evidence type="ECO:0000313" key="4">
    <source>
        <dbReference type="Proteomes" id="UP000482487"/>
    </source>
</evidence>
<feature type="modified residue" description="4-aspartylphosphate" evidence="1">
    <location>
        <position position="55"/>
    </location>
</feature>
<dbReference type="EMBL" id="WVUD01000031">
    <property type="protein sequence ID" value="MYL84415.1"/>
    <property type="molecule type" value="Genomic_DNA"/>
</dbReference>
<dbReference type="SUPFAM" id="SSF52172">
    <property type="entry name" value="CheY-like"/>
    <property type="match status" value="1"/>
</dbReference>
<dbReference type="Pfam" id="PF13487">
    <property type="entry name" value="HD_5"/>
    <property type="match status" value="1"/>
</dbReference>
<reference evidence="3 4" key="1">
    <citation type="submission" date="2020-01" db="EMBL/GenBank/DDBJ databases">
        <title>Genome sequence of Desulfovibrio aerotolerans DSM 16695(T).</title>
        <authorList>
            <person name="Karnachuk O."/>
            <person name="Avakyan M."/>
            <person name="Mardanov A."/>
            <person name="Kadnikov V."/>
            <person name="Ravin N."/>
        </authorList>
    </citation>
    <scope>NUCLEOTIDE SEQUENCE [LARGE SCALE GENOMIC DNA]</scope>
    <source>
        <strain evidence="3 4">DSM 16695</strain>
    </source>
</reference>
<evidence type="ECO:0000259" key="2">
    <source>
        <dbReference type="PROSITE" id="PS50110"/>
    </source>
</evidence>
<keyword evidence="1" id="KW-0597">Phosphoprotein</keyword>
<keyword evidence="4" id="KW-1185">Reference proteome</keyword>
<dbReference type="InterPro" id="IPR052020">
    <property type="entry name" value="Cyclic_di-GMP/3'3'-cGAMP_PDE"/>
</dbReference>
<dbReference type="Gene3D" id="1.10.3210.10">
    <property type="entry name" value="Hypothetical protein af1432"/>
    <property type="match status" value="1"/>
</dbReference>
<name>A0A7C9N6L7_9BACT</name>
<evidence type="ECO:0000256" key="1">
    <source>
        <dbReference type="PROSITE-ProRule" id="PRU00169"/>
    </source>
</evidence>
<dbReference type="Proteomes" id="UP000482487">
    <property type="component" value="Unassembled WGS sequence"/>
</dbReference>
<dbReference type="Gene3D" id="3.40.50.2300">
    <property type="match status" value="1"/>
</dbReference>
<dbReference type="Pfam" id="PF00072">
    <property type="entry name" value="Response_reg"/>
    <property type="match status" value="1"/>
</dbReference>
<dbReference type="AlphaFoldDB" id="A0A7C9N6L7"/>
<organism evidence="3 4">
    <name type="scientific">Solidesulfovibrio aerotolerans</name>
    <dbReference type="NCBI Taxonomy" id="295255"/>
    <lineage>
        <taxon>Bacteria</taxon>
        <taxon>Pseudomonadati</taxon>
        <taxon>Thermodesulfobacteriota</taxon>
        <taxon>Desulfovibrionia</taxon>
        <taxon>Desulfovibrionales</taxon>
        <taxon>Desulfovibrionaceae</taxon>
        <taxon>Solidesulfovibrio</taxon>
    </lineage>
</organism>
<feature type="domain" description="Response regulatory" evidence="2">
    <location>
        <begin position="6"/>
        <end position="121"/>
    </location>
</feature>
<dbReference type="InterPro" id="IPR011006">
    <property type="entry name" value="CheY-like_superfamily"/>
</dbReference>
<dbReference type="OrthoDB" id="9802066at2"/>
<accession>A0A7C9N6L7</accession>
<comment type="caution">
    <text evidence="3">The sequence shown here is derived from an EMBL/GenBank/DDBJ whole genome shotgun (WGS) entry which is preliminary data.</text>
</comment>
<dbReference type="CDD" id="cd17569">
    <property type="entry name" value="REC_HupR-like"/>
    <property type="match status" value="1"/>
</dbReference>